<name>K1U0H8_9ZZZZ</name>
<dbReference type="EMBL" id="AJWZ01000809">
    <property type="protein sequence ID" value="EKC75698.1"/>
    <property type="molecule type" value="Genomic_DNA"/>
</dbReference>
<dbReference type="Pfam" id="PF12666">
    <property type="entry name" value="PrgI"/>
    <property type="match status" value="1"/>
</dbReference>
<dbReference type="InterPro" id="IPR024414">
    <property type="entry name" value="Uncharacterised_PrgI"/>
</dbReference>
<comment type="caution">
    <text evidence="2">The sequence shown here is derived from an EMBL/GenBank/DDBJ whole genome shotgun (WGS) entry which is preliminary data.</text>
</comment>
<feature type="transmembrane region" description="Helical" evidence="1">
    <location>
        <begin position="51"/>
        <end position="72"/>
    </location>
</feature>
<keyword evidence="1" id="KW-1133">Transmembrane helix</keyword>
<keyword evidence="1" id="KW-0472">Membrane</keyword>
<sequence length="147" mass="16572">MQQNFVKIPKDLSLIKQKFIFGLTKRQAMCFGIGLAMGIPAFFIIKTVTSNITVAVIALGIFAFPGIACGLFTKNGMYLEEYLKLLISFMRKPRVRTYQSKSPMAMILNQIEYSKLKRKLIAAGVDISEFNNTKKVSIIAKLKIKKQ</sequence>
<organism evidence="2">
    <name type="scientific">human gut metagenome</name>
    <dbReference type="NCBI Taxonomy" id="408170"/>
    <lineage>
        <taxon>unclassified sequences</taxon>
        <taxon>metagenomes</taxon>
        <taxon>organismal metagenomes</taxon>
    </lineage>
</organism>
<reference evidence="2" key="1">
    <citation type="journal article" date="2013" name="Environ. Microbiol.">
        <title>Microbiota from the distal guts of lean and obese adolescents exhibit partial functional redundancy besides clear differences in community structure.</title>
        <authorList>
            <person name="Ferrer M."/>
            <person name="Ruiz A."/>
            <person name="Lanza F."/>
            <person name="Haange S.B."/>
            <person name="Oberbach A."/>
            <person name="Till H."/>
            <person name="Bargiela R."/>
            <person name="Campoy C."/>
            <person name="Segura M.T."/>
            <person name="Richter M."/>
            <person name="von Bergen M."/>
            <person name="Seifert J."/>
            <person name="Suarez A."/>
        </authorList>
    </citation>
    <scope>NUCLEOTIDE SEQUENCE</scope>
</reference>
<gene>
    <name evidence="2" type="ORF">OBE_01233</name>
</gene>
<protein>
    <recommendedName>
        <fullName evidence="3">PrgI family protein</fullName>
    </recommendedName>
</protein>
<dbReference type="AlphaFoldDB" id="K1U0H8"/>
<accession>K1U0H8</accession>
<feature type="transmembrane region" description="Helical" evidence="1">
    <location>
        <begin position="28"/>
        <end position="45"/>
    </location>
</feature>
<evidence type="ECO:0000256" key="1">
    <source>
        <dbReference type="SAM" id="Phobius"/>
    </source>
</evidence>
<evidence type="ECO:0000313" key="2">
    <source>
        <dbReference type="EMBL" id="EKC75698.1"/>
    </source>
</evidence>
<keyword evidence="1" id="KW-0812">Transmembrane</keyword>
<proteinExistence type="predicted"/>
<evidence type="ECO:0008006" key="3">
    <source>
        <dbReference type="Google" id="ProtNLM"/>
    </source>
</evidence>